<accession>A0A6J4NMN8</accession>
<sequence length="312" mass="33178">MDRELHVVLGASGGTGGALVRELISRGHRVRAVSRGGGAPEGAEVMKADVSTPEGAGAASAGAVVVYHAAQPAYTKWAEEFLPMTENVIRGAAAAGAKLVFADNLYMYGPQATQPMTEETPQKAGGKKGKTRILMAGRLLDAHRSGRVRVAVGRSSDYYGPGGTGTIAGETVFGAALAGKTVRWPGSLDAPHTFNFLPDMARALVTLGERAEADGEVWHLPAAEPITGRRFLDLVSEVTGRPVRASVTSRTALRAIGLFSPFIRELTETVYQFEGPFVSDASKFERTFGPFEQTPHPEAVARTVTWFRGRRG</sequence>
<dbReference type="InterPro" id="IPR051783">
    <property type="entry name" value="NAD(P)-dependent_oxidoreduct"/>
</dbReference>
<feature type="domain" description="NAD-dependent epimerase/dehydratase" evidence="1">
    <location>
        <begin position="7"/>
        <end position="216"/>
    </location>
</feature>
<dbReference type="InterPro" id="IPR036291">
    <property type="entry name" value="NAD(P)-bd_dom_sf"/>
</dbReference>
<organism evidence="2">
    <name type="scientific">uncultured Rubrobacteraceae bacterium</name>
    <dbReference type="NCBI Taxonomy" id="349277"/>
    <lineage>
        <taxon>Bacteria</taxon>
        <taxon>Bacillati</taxon>
        <taxon>Actinomycetota</taxon>
        <taxon>Rubrobacteria</taxon>
        <taxon>Rubrobacterales</taxon>
        <taxon>Rubrobacteraceae</taxon>
        <taxon>environmental samples</taxon>
    </lineage>
</organism>
<protein>
    <submittedName>
        <fullName evidence="2">Nucleoside-diphosphate-sugar epimerases</fullName>
    </submittedName>
</protein>
<evidence type="ECO:0000313" key="2">
    <source>
        <dbReference type="EMBL" id="CAA9386900.1"/>
    </source>
</evidence>
<dbReference type="SUPFAM" id="SSF51735">
    <property type="entry name" value="NAD(P)-binding Rossmann-fold domains"/>
    <property type="match status" value="1"/>
</dbReference>
<dbReference type="GO" id="GO:0005737">
    <property type="term" value="C:cytoplasm"/>
    <property type="evidence" value="ECO:0007669"/>
    <property type="project" value="TreeGrafter"/>
</dbReference>
<dbReference type="PANTHER" id="PTHR48079">
    <property type="entry name" value="PROTEIN YEEZ"/>
    <property type="match status" value="1"/>
</dbReference>
<dbReference type="PANTHER" id="PTHR48079:SF6">
    <property type="entry name" value="NAD(P)-BINDING DOMAIN-CONTAINING PROTEIN-RELATED"/>
    <property type="match status" value="1"/>
</dbReference>
<dbReference type="AlphaFoldDB" id="A0A6J4NMN8"/>
<proteinExistence type="predicted"/>
<dbReference type="Gene3D" id="3.40.50.720">
    <property type="entry name" value="NAD(P)-binding Rossmann-like Domain"/>
    <property type="match status" value="1"/>
</dbReference>
<gene>
    <name evidence="2" type="ORF">AVDCRST_MAG03-316</name>
</gene>
<dbReference type="EMBL" id="CADCUT010000019">
    <property type="protein sequence ID" value="CAA9386900.1"/>
    <property type="molecule type" value="Genomic_DNA"/>
</dbReference>
<dbReference type="GO" id="GO:0004029">
    <property type="term" value="F:aldehyde dehydrogenase (NAD+) activity"/>
    <property type="evidence" value="ECO:0007669"/>
    <property type="project" value="TreeGrafter"/>
</dbReference>
<evidence type="ECO:0000259" key="1">
    <source>
        <dbReference type="Pfam" id="PF01370"/>
    </source>
</evidence>
<dbReference type="InterPro" id="IPR001509">
    <property type="entry name" value="Epimerase_deHydtase"/>
</dbReference>
<name>A0A6J4NMN8_9ACTN</name>
<reference evidence="2" key="1">
    <citation type="submission" date="2020-02" db="EMBL/GenBank/DDBJ databases">
        <authorList>
            <person name="Meier V. D."/>
        </authorList>
    </citation>
    <scope>NUCLEOTIDE SEQUENCE</scope>
    <source>
        <strain evidence="2">AVDCRST_MAG03</strain>
    </source>
</reference>
<dbReference type="Pfam" id="PF01370">
    <property type="entry name" value="Epimerase"/>
    <property type="match status" value="1"/>
</dbReference>